<comment type="caution">
    <text evidence="2">The sequence shown here is derived from an EMBL/GenBank/DDBJ whole genome shotgun (WGS) entry which is preliminary data.</text>
</comment>
<protein>
    <submittedName>
        <fullName evidence="2">Uncharacterized protein</fullName>
    </submittedName>
</protein>
<evidence type="ECO:0000256" key="1">
    <source>
        <dbReference type="SAM" id="MobiDB-lite"/>
    </source>
</evidence>
<dbReference type="EMBL" id="PDUG01000006">
    <property type="protein sequence ID" value="PIC16328.1"/>
    <property type="molecule type" value="Genomic_DNA"/>
</dbReference>
<keyword evidence="3" id="KW-1185">Reference proteome</keyword>
<evidence type="ECO:0000313" key="3">
    <source>
        <dbReference type="Proteomes" id="UP000230233"/>
    </source>
</evidence>
<feature type="region of interest" description="Disordered" evidence="1">
    <location>
        <begin position="1"/>
        <end position="22"/>
    </location>
</feature>
<dbReference type="AlphaFoldDB" id="A0A2G5SMS2"/>
<sequence>MEEMKAKWDNIITTNEQQKPTKGKWGKIIENDQLQINQLEPIESFHECKVSNHQQNLPIWRKFGLSHPEIRWPCWVSQRDRVDPEIKKV</sequence>
<feature type="compositionally biased region" description="Polar residues" evidence="1">
    <location>
        <begin position="11"/>
        <end position="20"/>
    </location>
</feature>
<accession>A0A2G5SMS2</accession>
<gene>
    <name evidence="2" type="primary">Cnig_chr_X.g22971</name>
    <name evidence="2" type="ORF">B9Z55_022971</name>
</gene>
<evidence type="ECO:0000313" key="2">
    <source>
        <dbReference type="EMBL" id="PIC16328.1"/>
    </source>
</evidence>
<reference evidence="3" key="1">
    <citation type="submission" date="2017-10" db="EMBL/GenBank/DDBJ databases">
        <title>Rapid genome shrinkage in a self-fertile nematode reveals novel sperm competition proteins.</title>
        <authorList>
            <person name="Yin D."/>
            <person name="Schwarz E.M."/>
            <person name="Thomas C.G."/>
            <person name="Felde R.L."/>
            <person name="Korf I.F."/>
            <person name="Cutter A.D."/>
            <person name="Schartner C.M."/>
            <person name="Ralston E.J."/>
            <person name="Meyer B.J."/>
            <person name="Haag E.S."/>
        </authorList>
    </citation>
    <scope>NUCLEOTIDE SEQUENCE [LARGE SCALE GENOMIC DNA]</scope>
    <source>
        <strain evidence="3">JU1422</strain>
    </source>
</reference>
<name>A0A2G5SMS2_9PELO</name>
<organism evidence="2 3">
    <name type="scientific">Caenorhabditis nigoni</name>
    <dbReference type="NCBI Taxonomy" id="1611254"/>
    <lineage>
        <taxon>Eukaryota</taxon>
        <taxon>Metazoa</taxon>
        <taxon>Ecdysozoa</taxon>
        <taxon>Nematoda</taxon>
        <taxon>Chromadorea</taxon>
        <taxon>Rhabditida</taxon>
        <taxon>Rhabditina</taxon>
        <taxon>Rhabditomorpha</taxon>
        <taxon>Rhabditoidea</taxon>
        <taxon>Rhabditidae</taxon>
        <taxon>Peloderinae</taxon>
        <taxon>Caenorhabditis</taxon>
    </lineage>
</organism>
<dbReference type="Proteomes" id="UP000230233">
    <property type="component" value="Chromosome X"/>
</dbReference>
<proteinExistence type="predicted"/>